<dbReference type="Gene3D" id="3.40.710.10">
    <property type="entry name" value="DD-peptidase/beta-lactamase superfamily"/>
    <property type="match status" value="1"/>
</dbReference>
<reference evidence="4 5" key="1">
    <citation type="submission" date="2017-04" db="EMBL/GenBank/DDBJ databases">
        <title>Genome Sequence of the Model Brown-Rot Fungus Postia placenta SB12.</title>
        <authorList>
            <consortium name="DOE Joint Genome Institute"/>
            <person name="Gaskell J."/>
            <person name="Kersten P."/>
            <person name="Larrondo L.F."/>
            <person name="Canessa P."/>
            <person name="Martinez D."/>
            <person name="Hibbett D."/>
            <person name="Schmoll M."/>
            <person name="Kubicek C.P."/>
            <person name="Martinez A.T."/>
            <person name="Yadav J."/>
            <person name="Master E."/>
            <person name="Magnuson J.K."/>
            <person name="James T."/>
            <person name="Yaver D."/>
            <person name="Berka R."/>
            <person name="Labutti K."/>
            <person name="Lipzen A."/>
            <person name="Aerts A."/>
            <person name="Barry K."/>
            <person name="Henrissat B."/>
            <person name="Blanchette R."/>
            <person name="Grigoriev I."/>
            <person name="Cullen D."/>
        </authorList>
    </citation>
    <scope>NUCLEOTIDE SEQUENCE [LARGE SCALE GENOMIC DNA]</scope>
    <source>
        <strain evidence="4 5">MAD-698-R-SB12</strain>
    </source>
</reference>
<keyword evidence="2" id="KW-0732">Signal</keyword>
<feature type="signal peptide" evidence="2">
    <location>
        <begin position="1"/>
        <end position="17"/>
    </location>
</feature>
<keyword evidence="5" id="KW-1185">Reference proteome</keyword>
<comment type="similarity">
    <text evidence="1">Belongs to the peptidase S12 family.</text>
</comment>
<dbReference type="AlphaFoldDB" id="A0A1X6MLD1"/>
<dbReference type="PANTHER" id="PTHR46825:SF15">
    <property type="entry name" value="BETA-LACTAMASE-RELATED DOMAIN-CONTAINING PROTEIN"/>
    <property type="match status" value="1"/>
</dbReference>
<dbReference type="PANTHER" id="PTHR46825">
    <property type="entry name" value="D-ALANYL-D-ALANINE-CARBOXYPEPTIDASE/ENDOPEPTIDASE AMPH"/>
    <property type="match status" value="1"/>
</dbReference>
<dbReference type="EMBL" id="KZ110610">
    <property type="protein sequence ID" value="OSX57026.1"/>
    <property type="molecule type" value="Genomic_DNA"/>
</dbReference>
<dbReference type="Pfam" id="PF00144">
    <property type="entry name" value="Beta-lactamase"/>
    <property type="match status" value="1"/>
</dbReference>
<evidence type="ECO:0000259" key="3">
    <source>
        <dbReference type="Pfam" id="PF00144"/>
    </source>
</evidence>
<evidence type="ECO:0000256" key="2">
    <source>
        <dbReference type="SAM" id="SignalP"/>
    </source>
</evidence>
<gene>
    <name evidence="4" type="ORF">POSPLADRAFT_1076477</name>
</gene>
<feature type="chain" id="PRO_5010859803" description="Beta-lactamase-related domain-containing protein" evidence="2">
    <location>
        <begin position="18"/>
        <end position="541"/>
    </location>
</feature>
<protein>
    <recommendedName>
        <fullName evidence="3">Beta-lactamase-related domain-containing protein</fullName>
    </recommendedName>
</protein>
<evidence type="ECO:0000313" key="5">
    <source>
        <dbReference type="Proteomes" id="UP000194127"/>
    </source>
</evidence>
<dbReference type="InterPro" id="IPR001466">
    <property type="entry name" value="Beta-lactam-related"/>
</dbReference>
<organism evidence="4 5">
    <name type="scientific">Postia placenta MAD-698-R-SB12</name>
    <dbReference type="NCBI Taxonomy" id="670580"/>
    <lineage>
        <taxon>Eukaryota</taxon>
        <taxon>Fungi</taxon>
        <taxon>Dikarya</taxon>
        <taxon>Basidiomycota</taxon>
        <taxon>Agaricomycotina</taxon>
        <taxon>Agaricomycetes</taxon>
        <taxon>Polyporales</taxon>
        <taxon>Adustoporiaceae</taxon>
        <taxon>Rhodonia</taxon>
    </lineage>
</organism>
<dbReference type="OrthoDB" id="5946976at2759"/>
<evidence type="ECO:0000256" key="1">
    <source>
        <dbReference type="ARBA" id="ARBA00038215"/>
    </source>
</evidence>
<proteinExistence type="inferred from homology"/>
<dbReference type="InterPro" id="IPR012338">
    <property type="entry name" value="Beta-lactam/transpept-like"/>
</dbReference>
<dbReference type="STRING" id="670580.A0A1X6MLD1"/>
<feature type="domain" description="Beta-lactamase-related" evidence="3">
    <location>
        <begin position="64"/>
        <end position="381"/>
    </location>
</feature>
<accession>A0A1X6MLD1</accession>
<dbReference type="InterPro" id="IPR050491">
    <property type="entry name" value="AmpC-like"/>
</dbReference>
<name>A0A1X6MLD1_9APHY</name>
<dbReference type="GeneID" id="36327871"/>
<dbReference type="SUPFAM" id="SSF56601">
    <property type="entry name" value="beta-lactamase/transpeptidase-like"/>
    <property type="match status" value="1"/>
</dbReference>
<sequence length="541" mass="59479">MLLGLALAALTLPLVYLQLSYLPAFSEVFPELNGLSRWDLRSRNRFLGTPASGWAITPDISSYVDRLLADWRVHGLSVGVVRLTDDGEIHTDLGSWGTMSEEGEPAAVDTLFNIGTCSKSFLPGSMAVLIDDFAHARNITPLRQDSIPLHPVAQERMTVRDALAQMVGLEAHQLFFSIEDTALDVVERLHHLIPKSKFREKKTIDHAVYTIGAHLIAIYSSMPYTQFVRQRILLPLDMSTSTFSGAAAARSRRLSEGWTNTGRRVPYWLPETAVEVMAGSHGLISSAIDMTKWITVLLNHGVDPSTNETVLPWDVFAETLKVQVTETLADGVRIDGGMGWISGMDHGHEMTVALGGVSGSRAFVALLPRDRIGLITLINGDMCQHEESVAKAIIEKLLGLEPSTKMPVATLGVAPVSMKMNISRRHLASKANVPLSAKIKTSMLDSDAHRECWSIDPLKSAVWPEVTHVGDVPLEVYAGQYHNPGFGTFTLCAPSSNSSECASVLRDFAAYDQPTRYLPTLYAAWPRVFASHFRIEHFLGR</sequence>
<dbReference type="RefSeq" id="XP_024333820.1">
    <property type="nucleotide sequence ID" value="XM_024482922.1"/>
</dbReference>
<dbReference type="Proteomes" id="UP000194127">
    <property type="component" value="Unassembled WGS sequence"/>
</dbReference>
<evidence type="ECO:0000313" key="4">
    <source>
        <dbReference type="EMBL" id="OSX57026.1"/>
    </source>
</evidence>